<accession>A0ABS7XSN7</accession>
<evidence type="ECO:0000313" key="2">
    <source>
        <dbReference type="Proteomes" id="UP001198901"/>
    </source>
</evidence>
<protein>
    <submittedName>
        <fullName evidence="1">Peptidase E</fullName>
    </submittedName>
</protein>
<sequence>MRRLNFFLLLFLVPFLISSGHKHEYYVSVTNIEYVQKEESVQIITQIFIDDFERMIRERFDERITLAIDNESILVDDYMTRYLTDKLEVTINNKSQKFNFLGKEYKEDIAYCYLEISDIKAISSIEVKNRVLFDIYPDQQNIVRLKINNKNKSYLLIPDNDNCVLNFN</sequence>
<dbReference type="EMBL" id="JAIUJR010000006">
    <property type="protein sequence ID" value="MCA0133033.1"/>
    <property type="molecule type" value="Genomic_DNA"/>
</dbReference>
<evidence type="ECO:0000313" key="1">
    <source>
        <dbReference type="EMBL" id="MCA0133033.1"/>
    </source>
</evidence>
<keyword evidence="2" id="KW-1185">Reference proteome</keyword>
<name>A0ABS7XSN7_9FLAO</name>
<gene>
    <name evidence="1" type="ORF">LBU54_10605</name>
</gene>
<dbReference type="Proteomes" id="UP001198901">
    <property type="component" value="Unassembled WGS sequence"/>
</dbReference>
<organism evidence="1 2">
    <name type="scientific">Winogradskyella alexanderae</name>
    <dbReference type="NCBI Taxonomy" id="2877123"/>
    <lineage>
        <taxon>Bacteria</taxon>
        <taxon>Pseudomonadati</taxon>
        <taxon>Bacteroidota</taxon>
        <taxon>Flavobacteriia</taxon>
        <taxon>Flavobacteriales</taxon>
        <taxon>Flavobacteriaceae</taxon>
        <taxon>Winogradskyella</taxon>
    </lineage>
</organism>
<reference evidence="2" key="1">
    <citation type="submission" date="2023-07" db="EMBL/GenBank/DDBJ databases">
        <authorList>
            <person name="Yue Y."/>
        </authorList>
    </citation>
    <scope>NUCLEOTIDE SEQUENCE [LARGE SCALE GENOMIC DNA]</scope>
    <source>
        <strain evidence="2">D23</strain>
    </source>
</reference>
<dbReference type="RefSeq" id="WP_224529198.1">
    <property type="nucleotide sequence ID" value="NZ_JAIUJR010000006.1"/>
</dbReference>
<dbReference type="Pfam" id="PF20420">
    <property type="entry name" value="DUF6702"/>
    <property type="match status" value="1"/>
</dbReference>
<comment type="caution">
    <text evidence="1">The sequence shown here is derived from an EMBL/GenBank/DDBJ whole genome shotgun (WGS) entry which is preliminary data.</text>
</comment>
<dbReference type="InterPro" id="IPR046525">
    <property type="entry name" value="DUF6702"/>
</dbReference>
<proteinExistence type="predicted"/>